<dbReference type="EMBL" id="CAUYUJ010009965">
    <property type="protein sequence ID" value="CAK0828146.1"/>
    <property type="molecule type" value="Genomic_DNA"/>
</dbReference>
<keyword evidence="3" id="KW-1185">Reference proteome</keyword>
<protein>
    <submittedName>
        <fullName evidence="2">Uncharacterized protein</fullName>
    </submittedName>
</protein>
<evidence type="ECO:0000256" key="1">
    <source>
        <dbReference type="SAM" id="MobiDB-lite"/>
    </source>
</evidence>
<proteinExistence type="predicted"/>
<evidence type="ECO:0000313" key="3">
    <source>
        <dbReference type="Proteomes" id="UP001189429"/>
    </source>
</evidence>
<organism evidence="2 3">
    <name type="scientific">Prorocentrum cordatum</name>
    <dbReference type="NCBI Taxonomy" id="2364126"/>
    <lineage>
        <taxon>Eukaryota</taxon>
        <taxon>Sar</taxon>
        <taxon>Alveolata</taxon>
        <taxon>Dinophyceae</taxon>
        <taxon>Prorocentrales</taxon>
        <taxon>Prorocentraceae</taxon>
        <taxon>Prorocentrum</taxon>
    </lineage>
</organism>
<reference evidence="2" key="1">
    <citation type="submission" date="2023-10" db="EMBL/GenBank/DDBJ databases">
        <authorList>
            <person name="Chen Y."/>
            <person name="Shah S."/>
            <person name="Dougan E. K."/>
            <person name="Thang M."/>
            <person name="Chan C."/>
        </authorList>
    </citation>
    <scope>NUCLEOTIDE SEQUENCE [LARGE SCALE GENOMIC DNA]</scope>
</reference>
<feature type="region of interest" description="Disordered" evidence="1">
    <location>
        <begin position="1"/>
        <end position="24"/>
    </location>
</feature>
<accession>A0ABN9SCL9</accession>
<evidence type="ECO:0000313" key="2">
    <source>
        <dbReference type="EMBL" id="CAK0828146.1"/>
    </source>
</evidence>
<gene>
    <name evidence="2" type="ORF">PCOR1329_LOCUS27465</name>
</gene>
<name>A0ABN9SCL9_9DINO</name>
<comment type="caution">
    <text evidence="2">The sequence shown here is derived from an EMBL/GenBank/DDBJ whole genome shotgun (WGS) entry which is preliminary data.</text>
</comment>
<feature type="region of interest" description="Disordered" evidence="1">
    <location>
        <begin position="77"/>
        <end position="99"/>
    </location>
</feature>
<sequence>MIECLSHLGQESTEQSGQCFETSLGSELAETSAQLGPELAIADSRGEDEQLMEIETLLMRAQRRAAAIVHDICKDADPAEHERPMQARSKMAREWHRHV</sequence>
<feature type="compositionally biased region" description="Polar residues" evidence="1">
    <location>
        <begin position="9"/>
        <end position="24"/>
    </location>
</feature>
<dbReference type="Proteomes" id="UP001189429">
    <property type="component" value="Unassembled WGS sequence"/>
</dbReference>